<dbReference type="GO" id="GO:1990575">
    <property type="term" value="P:mitochondrial L-ornithine transmembrane transport"/>
    <property type="evidence" value="ECO:0007669"/>
    <property type="project" value="TreeGrafter"/>
</dbReference>
<keyword evidence="9 10" id="KW-0472">Membrane</keyword>
<dbReference type="InterPro" id="IPR050567">
    <property type="entry name" value="Mitochondrial_Carrier"/>
</dbReference>
<accession>A0A199V8L2</accession>
<dbReference type="GO" id="GO:0005743">
    <property type="term" value="C:mitochondrial inner membrane"/>
    <property type="evidence" value="ECO:0007669"/>
    <property type="project" value="UniProtKB-SubCell"/>
</dbReference>
<feature type="repeat" description="Solcar" evidence="10">
    <location>
        <begin position="20"/>
        <end position="109"/>
    </location>
</feature>
<keyword evidence="8" id="KW-0496">Mitochondrion</keyword>
<gene>
    <name evidence="12" type="ORF">ACMD2_23766</name>
</gene>
<evidence type="ECO:0000313" key="13">
    <source>
        <dbReference type="Proteomes" id="UP000092600"/>
    </source>
</evidence>
<dbReference type="AlphaFoldDB" id="A0A199V8L2"/>
<comment type="similarity">
    <text evidence="2 11">Belongs to the mitochondrial carrier (TC 2.A.29) family.</text>
</comment>
<dbReference type="EMBL" id="LSRQ01002717">
    <property type="protein sequence ID" value="OAY73419.1"/>
    <property type="molecule type" value="Genomic_DNA"/>
</dbReference>
<comment type="caution">
    <text evidence="12">The sequence shown here is derived from an EMBL/GenBank/DDBJ whole genome shotgun (WGS) entry which is preliminary data.</text>
</comment>
<dbReference type="InterPro" id="IPR018108">
    <property type="entry name" value="MCP_transmembrane"/>
</dbReference>
<evidence type="ECO:0000256" key="6">
    <source>
        <dbReference type="ARBA" id="ARBA00022792"/>
    </source>
</evidence>
<evidence type="ECO:0000256" key="10">
    <source>
        <dbReference type="PROSITE-ProRule" id="PRU00282"/>
    </source>
</evidence>
<evidence type="ECO:0000256" key="7">
    <source>
        <dbReference type="ARBA" id="ARBA00022989"/>
    </source>
</evidence>
<dbReference type="STRING" id="4615.A0A199V8L2"/>
<proteinExistence type="inferred from homology"/>
<comment type="subcellular location">
    <subcellularLocation>
        <location evidence="1">Mitochondrion inner membrane</location>
        <topology evidence="1">Multi-pass membrane protein</topology>
    </subcellularLocation>
</comment>
<dbReference type="Gene3D" id="1.50.40.10">
    <property type="entry name" value="Mitochondrial carrier domain"/>
    <property type="match status" value="1"/>
</dbReference>
<dbReference type="Proteomes" id="UP000092600">
    <property type="component" value="Unassembled WGS sequence"/>
</dbReference>
<dbReference type="InterPro" id="IPR023395">
    <property type="entry name" value="MCP_dom_sf"/>
</dbReference>
<keyword evidence="5" id="KW-0677">Repeat</keyword>
<sequence length="175" mass="18835">MVEHERRILRGAAATAMGAGDAAKEYAAGFAAGVATVVTGHPFDTVKVKLQAHNTKTSVKVYKNAWHCTSRILIEEGIRGLYKGASSTFVGIAFESSLFFGTYTQVKQLLQGEAQSSKPKLEVIIPSAGFSGALISSILCPTELIKVRNLMLYTCFLQLRIQVVPLTCNAKNSPV</sequence>
<dbReference type="FunFam" id="1.50.40.10:FF:000086">
    <property type="entry name" value="Mitochondrial carrier protein"/>
    <property type="match status" value="1"/>
</dbReference>
<evidence type="ECO:0000256" key="2">
    <source>
        <dbReference type="ARBA" id="ARBA00006375"/>
    </source>
</evidence>
<keyword evidence="6" id="KW-0999">Mitochondrion inner membrane</keyword>
<evidence type="ECO:0000256" key="4">
    <source>
        <dbReference type="ARBA" id="ARBA00022692"/>
    </source>
</evidence>
<evidence type="ECO:0000256" key="1">
    <source>
        <dbReference type="ARBA" id="ARBA00004448"/>
    </source>
</evidence>
<protein>
    <submittedName>
        <fullName evidence="12">Mitochondrial arginine transporter BAC1</fullName>
    </submittedName>
</protein>
<keyword evidence="4 10" id="KW-0812">Transmembrane</keyword>
<evidence type="ECO:0000256" key="9">
    <source>
        <dbReference type="ARBA" id="ARBA00023136"/>
    </source>
</evidence>
<name>A0A199V8L2_ANACO</name>
<keyword evidence="3 11" id="KW-0813">Transport</keyword>
<dbReference type="Pfam" id="PF00153">
    <property type="entry name" value="Mito_carr"/>
    <property type="match status" value="1"/>
</dbReference>
<dbReference type="GO" id="GO:0000064">
    <property type="term" value="F:L-ornithine transmembrane transporter activity"/>
    <property type="evidence" value="ECO:0007669"/>
    <property type="project" value="TreeGrafter"/>
</dbReference>
<evidence type="ECO:0000256" key="5">
    <source>
        <dbReference type="ARBA" id="ARBA00022737"/>
    </source>
</evidence>
<dbReference type="SUPFAM" id="SSF103506">
    <property type="entry name" value="Mitochondrial carrier"/>
    <property type="match status" value="1"/>
</dbReference>
<evidence type="ECO:0000313" key="12">
    <source>
        <dbReference type="EMBL" id="OAY73419.1"/>
    </source>
</evidence>
<organism evidence="12 13">
    <name type="scientific">Ananas comosus</name>
    <name type="common">Pineapple</name>
    <name type="synonym">Ananas ananas</name>
    <dbReference type="NCBI Taxonomy" id="4615"/>
    <lineage>
        <taxon>Eukaryota</taxon>
        <taxon>Viridiplantae</taxon>
        <taxon>Streptophyta</taxon>
        <taxon>Embryophyta</taxon>
        <taxon>Tracheophyta</taxon>
        <taxon>Spermatophyta</taxon>
        <taxon>Magnoliopsida</taxon>
        <taxon>Liliopsida</taxon>
        <taxon>Poales</taxon>
        <taxon>Bromeliaceae</taxon>
        <taxon>Bromelioideae</taxon>
        <taxon>Ananas</taxon>
    </lineage>
</organism>
<dbReference type="PANTHER" id="PTHR45624:SF15">
    <property type="entry name" value="MITOCHONDRIAL ARGININE TRANSPORTER BAC1"/>
    <property type="match status" value="1"/>
</dbReference>
<reference evidence="12 13" key="1">
    <citation type="journal article" date="2016" name="DNA Res.">
        <title>The draft genome of MD-2 pineapple using hybrid error correction of long reads.</title>
        <authorList>
            <person name="Redwan R.M."/>
            <person name="Saidin A."/>
            <person name="Kumar S.V."/>
        </authorList>
    </citation>
    <scope>NUCLEOTIDE SEQUENCE [LARGE SCALE GENOMIC DNA]</scope>
    <source>
        <strain evidence="13">cv. MD2</strain>
        <tissue evidence="12">Leaf</tissue>
    </source>
</reference>
<keyword evidence="7" id="KW-1133">Transmembrane helix</keyword>
<evidence type="ECO:0000256" key="3">
    <source>
        <dbReference type="ARBA" id="ARBA00022448"/>
    </source>
</evidence>
<dbReference type="PROSITE" id="PS50920">
    <property type="entry name" value="SOLCAR"/>
    <property type="match status" value="1"/>
</dbReference>
<dbReference type="PANTHER" id="PTHR45624">
    <property type="entry name" value="MITOCHONDRIAL BASIC AMINO ACIDS TRANSPORTER-RELATED"/>
    <property type="match status" value="1"/>
</dbReference>
<evidence type="ECO:0000256" key="11">
    <source>
        <dbReference type="RuleBase" id="RU000488"/>
    </source>
</evidence>
<evidence type="ECO:0000256" key="8">
    <source>
        <dbReference type="ARBA" id="ARBA00023128"/>
    </source>
</evidence>